<dbReference type="KEGG" id="vg:80545079"/>
<keyword evidence="2" id="KW-1185">Reference proteome</keyword>
<organism evidence="1 2">
    <name type="scientific">Poseidoniales virus YSH_150918</name>
    <dbReference type="NCBI Taxonomy" id="3071324"/>
    <lineage>
        <taxon>Viruses</taxon>
        <taxon>Duplodnaviria</taxon>
        <taxon>Heunggongvirae</taxon>
        <taxon>Uroviricota</taxon>
        <taxon>Caudoviricetes</taxon>
        <taxon>Magrovirales</taxon>
        <taxon>Aoguangviridae</taxon>
        <taxon>Aobingvirus</taxon>
        <taxon>Aobingvirus yangshanense</taxon>
    </lineage>
</organism>
<evidence type="ECO:0000313" key="2">
    <source>
        <dbReference type="Proteomes" id="UP001157002"/>
    </source>
</evidence>
<dbReference type="GeneID" id="80545079"/>
<proteinExistence type="predicted"/>
<reference evidence="1 2" key="1">
    <citation type="submission" date="2022-05" db="EMBL/GenBank/DDBJ databases">
        <title>Diverse viruses of marine archaea discovered using metagenomics.</title>
        <authorList>
            <person name="Zhou Y."/>
        </authorList>
    </citation>
    <scope>NUCLEOTIDE SEQUENCE [LARGE SCALE GENOMIC DNA]</scope>
    <source>
        <strain evidence="1">YSH_150918</strain>
    </source>
</reference>
<name>A0A976UAX8_9CAUD</name>
<accession>A0A976UAX8</accession>
<protein>
    <submittedName>
        <fullName evidence="1">Uncharacterized protein</fullName>
    </submittedName>
</protein>
<evidence type="ECO:0000313" key="1">
    <source>
        <dbReference type="EMBL" id="UVF62524.1"/>
    </source>
</evidence>
<dbReference type="EMBL" id="ON649702">
    <property type="protein sequence ID" value="UVF62524.1"/>
    <property type="molecule type" value="Genomic_DNA"/>
</dbReference>
<sequence length="120" mass="13779">MIHDERVLQMLEEHDEVFQISFNVFGPLSEQDTHVLGMGAKLYTDMIGENNTCIAIVEIVDEIMARATNSYIAHHFTFYSSVLLNTEQQGYLVELLSSGLEHLRLKHEILKIDTIKNVWS</sequence>
<dbReference type="Proteomes" id="UP001157002">
    <property type="component" value="Segment"/>
</dbReference>
<dbReference type="RefSeq" id="YP_010806118.1">
    <property type="nucleotide sequence ID" value="NC_077214.1"/>
</dbReference>